<evidence type="ECO:0000256" key="3">
    <source>
        <dbReference type="ARBA" id="ARBA00022448"/>
    </source>
</evidence>
<comment type="caution">
    <text evidence="12">The sequence shown here is derived from an EMBL/GenBank/DDBJ whole genome shotgun (WGS) entry which is preliminary data.</text>
</comment>
<keyword evidence="3 9" id="KW-0813">Transport</keyword>
<feature type="domain" description="PapC-like C-terminal" evidence="10">
    <location>
        <begin position="770"/>
        <end position="834"/>
    </location>
</feature>
<accession>A0A7Y8ELY2</accession>
<organism evidence="12 13">
    <name type="scientific">Pseudomonas yamanorum</name>
    <dbReference type="NCBI Taxonomy" id="515393"/>
    <lineage>
        <taxon>Bacteria</taxon>
        <taxon>Pseudomonadati</taxon>
        <taxon>Pseudomonadota</taxon>
        <taxon>Gammaproteobacteria</taxon>
        <taxon>Pseudomonadales</taxon>
        <taxon>Pseudomonadaceae</taxon>
        <taxon>Pseudomonas</taxon>
    </lineage>
</organism>
<evidence type="ECO:0000259" key="11">
    <source>
        <dbReference type="Pfam" id="PF13954"/>
    </source>
</evidence>
<gene>
    <name evidence="12" type="ORF">HX822_29390</name>
</gene>
<dbReference type="PROSITE" id="PS01151">
    <property type="entry name" value="FIMBRIAL_USHER"/>
    <property type="match status" value="1"/>
</dbReference>
<dbReference type="RefSeq" id="WP_177079767.1">
    <property type="nucleotide sequence ID" value="NZ_JACARG010000067.1"/>
</dbReference>
<dbReference type="FunFam" id="2.60.40.3110:FF:000001">
    <property type="entry name" value="Putative fimbrial outer membrane usher"/>
    <property type="match status" value="1"/>
</dbReference>
<proteinExistence type="inferred from homology"/>
<dbReference type="PANTHER" id="PTHR30451:SF20">
    <property type="entry name" value="FIMBRIAE USHER"/>
    <property type="match status" value="1"/>
</dbReference>
<dbReference type="GO" id="GO:0015473">
    <property type="term" value="F:fimbrial usher porin activity"/>
    <property type="evidence" value="ECO:0007669"/>
    <property type="project" value="InterPro"/>
</dbReference>
<keyword evidence="6" id="KW-0732">Signal</keyword>
<comment type="similarity">
    <text evidence="2 9">Belongs to the fimbrial export usher family.</text>
</comment>
<dbReference type="Gene3D" id="3.10.20.410">
    <property type="match status" value="1"/>
</dbReference>
<dbReference type="Pfam" id="PF13954">
    <property type="entry name" value="PapC_N"/>
    <property type="match status" value="1"/>
</dbReference>
<keyword evidence="9" id="KW-1029">Fimbrium biogenesis</keyword>
<dbReference type="AlphaFoldDB" id="A0A7Y8ELY2"/>
<dbReference type="Gene3D" id="2.60.40.3110">
    <property type="match status" value="1"/>
</dbReference>
<dbReference type="InterPro" id="IPR000015">
    <property type="entry name" value="Fimb_usher"/>
</dbReference>
<evidence type="ECO:0000313" key="13">
    <source>
        <dbReference type="Proteomes" id="UP000531950"/>
    </source>
</evidence>
<evidence type="ECO:0000259" key="10">
    <source>
        <dbReference type="Pfam" id="PF13953"/>
    </source>
</evidence>
<dbReference type="Gene3D" id="2.60.40.2610">
    <property type="entry name" value="Outer membrane usher protein FimD, plug domain"/>
    <property type="match status" value="1"/>
</dbReference>
<feature type="domain" description="PapC N-terminal" evidence="11">
    <location>
        <begin position="35"/>
        <end position="177"/>
    </location>
</feature>
<evidence type="ECO:0000256" key="9">
    <source>
        <dbReference type="RuleBase" id="RU003884"/>
    </source>
</evidence>
<evidence type="ECO:0000256" key="4">
    <source>
        <dbReference type="ARBA" id="ARBA00022452"/>
    </source>
</evidence>
<dbReference type="EMBL" id="JACARG010000067">
    <property type="protein sequence ID" value="NWE17078.1"/>
    <property type="molecule type" value="Genomic_DNA"/>
</dbReference>
<dbReference type="SUPFAM" id="SSF141729">
    <property type="entry name" value="FimD N-terminal domain-like"/>
    <property type="match status" value="1"/>
</dbReference>
<dbReference type="Gene3D" id="2.60.40.2070">
    <property type="match status" value="1"/>
</dbReference>
<keyword evidence="5 9" id="KW-0812">Transmembrane</keyword>
<evidence type="ECO:0000256" key="6">
    <source>
        <dbReference type="ARBA" id="ARBA00022729"/>
    </source>
</evidence>
<dbReference type="PANTHER" id="PTHR30451">
    <property type="entry name" value="OUTER MEMBRANE USHER PROTEIN"/>
    <property type="match status" value="1"/>
</dbReference>
<keyword evidence="8 9" id="KW-0998">Cell outer membrane</keyword>
<evidence type="ECO:0000256" key="2">
    <source>
        <dbReference type="ARBA" id="ARBA00008064"/>
    </source>
</evidence>
<keyword evidence="7 9" id="KW-0472">Membrane</keyword>
<dbReference type="InterPro" id="IPR025885">
    <property type="entry name" value="PapC_N"/>
</dbReference>
<comment type="subcellular location">
    <subcellularLocation>
        <location evidence="1 9">Cell outer membrane</location>
        <topology evidence="1 9">Multi-pass membrane protein</topology>
    </subcellularLocation>
</comment>
<dbReference type="GO" id="GO:0009279">
    <property type="term" value="C:cell outer membrane"/>
    <property type="evidence" value="ECO:0007669"/>
    <property type="project" value="UniProtKB-SubCell"/>
</dbReference>
<dbReference type="InterPro" id="IPR018030">
    <property type="entry name" value="Fimbrial_membr_usher_CS"/>
</dbReference>
<keyword evidence="4" id="KW-1134">Transmembrane beta strand</keyword>
<evidence type="ECO:0000256" key="5">
    <source>
        <dbReference type="ARBA" id="ARBA00022692"/>
    </source>
</evidence>
<dbReference type="InterPro" id="IPR043142">
    <property type="entry name" value="PapC-like_C_sf"/>
</dbReference>
<dbReference type="InterPro" id="IPR042186">
    <property type="entry name" value="FimD_plug_dom"/>
</dbReference>
<evidence type="ECO:0000256" key="8">
    <source>
        <dbReference type="ARBA" id="ARBA00023237"/>
    </source>
</evidence>
<evidence type="ECO:0000256" key="1">
    <source>
        <dbReference type="ARBA" id="ARBA00004571"/>
    </source>
</evidence>
<sequence>MRIQTQTRSLSAPAVLSGICGLLFCPKVLASAAMFDLDAFSGGTTPGVDVSGFNRRNNLGPGQYRVDLAINGQSAGRHELDFIAEPQQEGAVPCLDWPLLERLGVVRGKVEPLPVPGPLCGDLGSRIPMAVSTFDSAALTLAISVPQVYMNAAARGAVDPARWDEGITAGLLSYNFSSSTTTRGTGEDHAYLGLNSGLNLGHWRLRHQGAQSWDSRHGRATYQNTSTYLQRNLAAWQSRLTLGDSFSSGQVLDSTRLRGISLSSDDQMVAPSQQGYAPVVRGIADTQATVRVSQNGYTIYETSVAPGPFVIDDLFPTGSGGDLTVTVSEVDGRKTVYTVPFSVAPHLLRSEVTRYSLALGEVRHSGIEGGAPLAFQGTLQHGLLDRLTVYGGASLSQGYIQGNAGVAFGTGWGAFSVDLTDSRAHIPGHGVLTGQNLGVSYNKNLTQTGTHFTVGAYRFSTVGYLNLTDAMNVRELGRQQGDIDAYARQKSRLDLSVSQQVGLGALGFSVSSTDYWNRRQGRETSLSVSYGAAWRQVSWNLSAQRSRVEEYRQHTGLRDARIPGGGQVDNRLLLTLSMPLGSGVRAPSLSTTLSASRGESSSRQQQLGISGVLDDAGAINYGVSASNAADAGGAQRSASANVGYHASTANVRMGYGQAGGNSQWSFNADGGLIVHDGGLTFSHYLGEAAALVHVPDAQGALLNSGNVRVDRRGYAVVPSLRAYQANTVGIDPDGTAQDVELTQTTQDVVPTLGAVTRVIFKTVVGRAVVVKARRERGEPLPFAAQVFDEQGNEVGVIGQASKAFVRGIADQGTLTVKWGEKSTDQCAILYRLPPAGSGRQSQVDQVQGQCRVTQS</sequence>
<evidence type="ECO:0000256" key="7">
    <source>
        <dbReference type="ARBA" id="ARBA00023136"/>
    </source>
</evidence>
<dbReference type="Proteomes" id="UP000531950">
    <property type="component" value="Unassembled WGS sequence"/>
</dbReference>
<name>A0A7Y8ELY2_9PSED</name>
<dbReference type="InterPro" id="IPR037224">
    <property type="entry name" value="PapC_N_sf"/>
</dbReference>
<dbReference type="InterPro" id="IPR025949">
    <property type="entry name" value="PapC-like_C"/>
</dbReference>
<reference evidence="12 13" key="1">
    <citation type="submission" date="2020-04" db="EMBL/GenBank/DDBJ databases">
        <title>Molecular characterization of pseudomonads from Agaricus bisporus reveal novel blotch 2 pathogens in Western Europe.</title>
        <authorList>
            <person name="Taparia T."/>
            <person name="Krijger M."/>
            <person name="Haynes E."/>
            <person name="Elpinstone J.G."/>
            <person name="Noble R."/>
            <person name="Van Der Wolf J."/>
        </authorList>
    </citation>
    <scope>NUCLEOTIDE SEQUENCE [LARGE SCALE GENOMIC DNA]</scope>
    <source>
        <strain evidence="12 13">IPO3782</strain>
    </source>
</reference>
<dbReference type="Pfam" id="PF00577">
    <property type="entry name" value="Usher"/>
    <property type="match status" value="1"/>
</dbReference>
<evidence type="ECO:0000313" key="12">
    <source>
        <dbReference type="EMBL" id="NWE17078.1"/>
    </source>
</evidence>
<dbReference type="GO" id="GO:0009297">
    <property type="term" value="P:pilus assembly"/>
    <property type="evidence" value="ECO:0007669"/>
    <property type="project" value="InterPro"/>
</dbReference>
<dbReference type="Pfam" id="PF13953">
    <property type="entry name" value="PapC_C"/>
    <property type="match status" value="1"/>
</dbReference>
<protein>
    <submittedName>
        <fullName evidence="12">Fimbrial biogenesis outer membrane usher protein</fullName>
    </submittedName>
</protein>